<feature type="compositionally biased region" description="Polar residues" evidence="1">
    <location>
        <begin position="1"/>
        <end position="10"/>
    </location>
</feature>
<evidence type="ECO:0000256" key="1">
    <source>
        <dbReference type="SAM" id="MobiDB-lite"/>
    </source>
</evidence>
<dbReference type="Proteomes" id="UP000738359">
    <property type="component" value="Unassembled WGS sequence"/>
</dbReference>
<accession>A0A9P6LWL6</accession>
<evidence type="ECO:0000313" key="2">
    <source>
        <dbReference type="EMBL" id="KAF9947442.1"/>
    </source>
</evidence>
<dbReference type="AlphaFoldDB" id="A0A9P6LWL6"/>
<feature type="region of interest" description="Disordered" evidence="1">
    <location>
        <begin position="1"/>
        <end position="51"/>
    </location>
</feature>
<dbReference type="EMBL" id="JAAAHY010001668">
    <property type="protein sequence ID" value="KAF9947442.1"/>
    <property type="molecule type" value="Genomic_DNA"/>
</dbReference>
<keyword evidence="3" id="KW-1185">Reference proteome</keyword>
<gene>
    <name evidence="2" type="ORF">BGZ70_002676</name>
</gene>
<reference evidence="2" key="1">
    <citation type="journal article" date="2020" name="Fungal Divers.">
        <title>Resolving the Mortierellaceae phylogeny through synthesis of multi-gene phylogenetics and phylogenomics.</title>
        <authorList>
            <person name="Vandepol N."/>
            <person name="Liber J."/>
            <person name="Desiro A."/>
            <person name="Na H."/>
            <person name="Kennedy M."/>
            <person name="Barry K."/>
            <person name="Grigoriev I.V."/>
            <person name="Miller A.N."/>
            <person name="O'Donnell K."/>
            <person name="Stajich J.E."/>
            <person name="Bonito G."/>
        </authorList>
    </citation>
    <scope>NUCLEOTIDE SEQUENCE</scope>
    <source>
        <strain evidence="2">CK1249</strain>
    </source>
</reference>
<organism evidence="2 3">
    <name type="scientific">Mortierella alpina</name>
    <name type="common">Oleaginous fungus</name>
    <name type="synonym">Mortierella renispora</name>
    <dbReference type="NCBI Taxonomy" id="64518"/>
    <lineage>
        <taxon>Eukaryota</taxon>
        <taxon>Fungi</taxon>
        <taxon>Fungi incertae sedis</taxon>
        <taxon>Mucoromycota</taxon>
        <taxon>Mortierellomycotina</taxon>
        <taxon>Mortierellomycetes</taxon>
        <taxon>Mortierellales</taxon>
        <taxon>Mortierellaceae</taxon>
        <taxon>Mortierella</taxon>
    </lineage>
</organism>
<name>A0A9P6LWL6_MORAP</name>
<dbReference type="OrthoDB" id="2375366at2759"/>
<proteinExistence type="predicted"/>
<comment type="caution">
    <text evidence="2">The sequence shown here is derived from an EMBL/GenBank/DDBJ whole genome shotgun (WGS) entry which is preliminary data.</text>
</comment>
<evidence type="ECO:0000313" key="3">
    <source>
        <dbReference type="Proteomes" id="UP000738359"/>
    </source>
</evidence>
<protein>
    <submittedName>
        <fullName evidence="2">Uncharacterized protein</fullName>
    </submittedName>
</protein>
<sequence>MDESSSSLDQGTAAVEAVEPADNSESGEKDETVTSISPAKRKQTSIQAEETEEPWRSLTVALIKAVNGVKKPIMPPVPTNVLSDHKALFEHARDCIIDYTESGSKETILVKDAMVSMSSVLNLFATGMDNYFSEIRLEAAREACLRPDFEENEAIAQILAPLRDVLERGGVERLHDHVIALRGEVALRAAAGTAEPGDRFRQQVLTVMESLCTLILDPPYGTAQASEADCLYQWKSIFSALKSKNITIHTSGEVELANIEIKSPAQSGSVPVCQNRKNVRLNRCIQRALEELGVKNATVIGGDIVGYLGYFYTIQKFGDIFVCGPISSEAVFLPTNAAELEDFLDGKSLSVIFNFLRTLDELAAPATNLHLKRGLRLARVNMMSNVGPRAVTPPPKTKRLSQTVLLTPTKKRI</sequence>